<name>A0A378VJC2_NEILA</name>
<dbReference type="EMBL" id="UGRO01000002">
    <property type="protein sequence ID" value="SUA16879.1"/>
    <property type="molecule type" value="Genomic_DNA"/>
</dbReference>
<dbReference type="AlphaFoldDB" id="A0A378VJC2"/>
<reference evidence="1 2" key="1">
    <citation type="submission" date="2018-06" db="EMBL/GenBank/DDBJ databases">
        <authorList>
            <consortium name="Pathogen Informatics"/>
            <person name="Doyle S."/>
        </authorList>
    </citation>
    <scope>NUCLEOTIDE SEQUENCE [LARGE SCALE GENOMIC DNA]</scope>
    <source>
        <strain evidence="1 2">NCTC10616</strain>
    </source>
</reference>
<evidence type="ECO:0000313" key="1">
    <source>
        <dbReference type="EMBL" id="SUA16879.1"/>
    </source>
</evidence>
<gene>
    <name evidence="1" type="ORF">NCTC10616_00531</name>
</gene>
<keyword evidence="2" id="KW-1185">Reference proteome</keyword>
<organism evidence="1 2">
    <name type="scientific">Neisseria lactamica</name>
    <dbReference type="NCBI Taxonomy" id="486"/>
    <lineage>
        <taxon>Bacteria</taxon>
        <taxon>Pseudomonadati</taxon>
        <taxon>Pseudomonadota</taxon>
        <taxon>Betaproteobacteria</taxon>
        <taxon>Neisseriales</taxon>
        <taxon>Neisseriaceae</taxon>
        <taxon>Neisseria</taxon>
    </lineage>
</organism>
<evidence type="ECO:0000313" key="2">
    <source>
        <dbReference type="Proteomes" id="UP000254193"/>
    </source>
</evidence>
<protein>
    <submittedName>
        <fullName evidence="1">Uncharacterized protein</fullName>
    </submittedName>
</protein>
<sequence>MQARQHHGEPVAVVMAAVFAVFAPRALEYAVALQVARVVGIAHAAGVFFAAFGEFVGIDKGIVAGIVGRVDINHLHAAGVGFLQDFQCFKVFGFDKHVLRAVEICGFFFAGDEGAGSGALQVEIGGGFARPIELITFARTGKVFCAEDEFELFKVNLVFTKDFGKELFEF</sequence>
<dbReference type="Proteomes" id="UP000254193">
    <property type="component" value="Unassembled WGS sequence"/>
</dbReference>
<accession>A0A378VJC2</accession>
<proteinExistence type="predicted"/>